<dbReference type="InterPro" id="IPR028082">
    <property type="entry name" value="Peripla_BP_I"/>
</dbReference>
<evidence type="ECO:0000256" key="4">
    <source>
        <dbReference type="SAM" id="SignalP"/>
    </source>
</evidence>
<dbReference type="EMBL" id="LANJ01000044">
    <property type="protein sequence ID" value="KKC35944.1"/>
    <property type="molecule type" value="Genomic_DNA"/>
</dbReference>
<keyword evidence="7" id="KW-1185">Reference proteome</keyword>
<evidence type="ECO:0000313" key="7">
    <source>
        <dbReference type="Proteomes" id="UP000033411"/>
    </source>
</evidence>
<evidence type="ECO:0000313" key="6">
    <source>
        <dbReference type="EMBL" id="KKC35944.1"/>
    </source>
</evidence>
<dbReference type="Proteomes" id="UP000033411">
    <property type="component" value="Unassembled WGS sequence"/>
</dbReference>
<dbReference type="PANTHER" id="PTHR46847:SF1">
    <property type="entry name" value="D-ALLOSE-BINDING PERIPLASMIC PROTEIN-RELATED"/>
    <property type="match status" value="1"/>
</dbReference>
<comment type="caution">
    <text evidence="6">The sequence shown here is derived from an EMBL/GenBank/DDBJ whole genome shotgun (WGS) entry which is preliminary data.</text>
</comment>
<dbReference type="PANTHER" id="PTHR46847">
    <property type="entry name" value="D-ALLOSE-BINDING PERIPLASMIC PROTEIN-RELATED"/>
    <property type="match status" value="1"/>
</dbReference>
<dbReference type="AlphaFoldDB" id="A0A0F5Q7E0"/>
<evidence type="ECO:0000256" key="1">
    <source>
        <dbReference type="ARBA" id="ARBA00004196"/>
    </source>
</evidence>
<proteinExistence type="inferred from homology"/>
<feature type="chain" id="PRO_5002494351" description="Periplasmic binding protein domain-containing protein" evidence="4">
    <location>
        <begin position="22"/>
        <end position="336"/>
    </location>
</feature>
<name>A0A0F5Q7E0_9HYPH</name>
<dbReference type="GO" id="GO:0030246">
    <property type="term" value="F:carbohydrate binding"/>
    <property type="evidence" value="ECO:0007669"/>
    <property type="project" value="UniProtKB-ARBA"/>
</dbReference>
<evidence type="ECO:0000256" key="3">
    <source>
        <dbReference type="ARBA" id="ARBA00022729"/>
    </source>
</evidence>
<keyword evidence="3 4" id="KW-0732">Signal</keyword>
<dbReference type="SUPFAM" id="SSF53822">
    <property type="entry name" value="Periplasmic binding protein-like I"/>
    <property type="match status" value="1"/>
</dbReference>
<dbReference type="InterPro" id="IPR025997">
    <property type="entry name" value="SBP_2_dom"/>
</dbReference>
<dbReference type="Pfam" id="PF13407">
    <property type="entry name" value="Peripla_BP_4"/>
    <property type="match status" value="1"/>
</dbReference>
<dbReference type="Gene3D" id="3.40.50.2300">
    <property type="match status" value="2"/>
</dbReference>
<feature type="domain" description="Periplasmic binding protein" evidence="5">
    <location>
        <begin position="50"/>
        <end position="293"/>
    </location>
</feature>
<dbReference type="PATRIC" id="fig|1293439.3.peg.3137"/>
<evidence type="ECO:0000259" key="5">
    <source>
        <dbReference type="Pfam" id="PF13407"/>
    </source>
</evidence>
<reference evidence="6 7" key="1">
    <citation type="submission" date="2015-03" db="EMBL/GenBank/DDBJ databases">
        <authorList>
            <person name="Lepp D."/>
            <person name="Hassan Y.I."/>
            <person name="Li X.-Z."/>
            <person name="Zhou T."/>
        </authorList>
    </citation>
    <scope>NUCLEOTIDE SEQUENCE [LARGE SCALE GENOMIC DNA]</scope>
    <source>
        <strain evidence="6 7">E84</strain>
    </source>
</reference>
<accession>A0A0F5Q7E0</accession>
<comment type="similarity">
    <text evidence="2">Belongs to the bacterial solute-binding protein 2 family.</text>
</comment>
<protein>
    <recommendedName>
        <fullName evidence="5">Periplasmic binding protein domain-containing protein</fullName>
    </recommendedName>
</protein>
<comment type="subcellular location">
    <subcellularLocation>
        <location evidence="1">Cell envelope</location>
    </subcellularLocation>
</comment>
<dbReference type="GO" id="GO:0030313">
    <property type="term" value="C:cell envelope"/>
    <property type="evidence" value="ECO:0007669"/>
    <property type="project" value="UniProtKB-SubCell"/>
</dbReference>
<sequence length="336" mass="35779">MDRRQFARLLGLAGAAGIATAAGTQVARAEDAPEWKTWRDSYYDKPIKMAVSCAGTTNPFFAPLKAGAEDAGKQLGIEVLWTGVPDGNTVNQISQFQQLVNTGYSVIVVILFEPDAWIAPIKKAMEAGVLVLTANNDSPDSARELYFGQDLVGAAEVQGQLLAKLAGGKGKVAMTNCAPGSLGLDQRVQGARLGTAAGGLEDVGVYNTNPADMASEIATMQDILRATPDLAAIMPLCGPDTAAAGLVRKSSGHSLPIVGTDMLYQTLELIRDGYVDATVGQQPYMQGYMPIMYGFQRVVLGAPKLDLPGGNYYLANEIVTKDNVETFLIREERFRG</sequence>
<organism evidence="6 7">
    <name type="scientific">Devosia epidermidihirudinis</name>
    <dbReference type="NCBI Taxonomy" id="1293439"/>
    <lineage>
        <taxon>Bacteria</taxon>
        <taxon>Pseudomonadati</taxon>
        <taxon>Pseudomonadota</taxon>
        <taxon>Alphaproteobacteria</taxon>
        <taxon>Hyphomicrobiales</taxon>
        <taxon>Devosiaceae</taxon>
        <taxon>Devosia</taxon>
    </lineage>
</organism>
<evidence type="ECO:0000256" key="2">
    <source>
        <dbReference type="ARBA" id="ARBA00007639"/>
    </source>
</evidence>
<dbReference type="STRING" id="1293439.WH87_15410"/>
<feature type="signal peptide" evidence="4">
    <location>
        <begin position="1"/>
        <end position="21"/>
    </location>
</feature>
<gene>
    <name evidence="6" type="ORF">WH87_15410</name>
</gene>